<dbReference type="RefSeq" id="WP_022613458.1">
    <property type="nucleotide sequence ID" value="NZ_LK391965.1"/>
</dbReference>
<dbReference type="AlphaFoldDB" id="A0AAV2VWY8"/>
<evidence type="ECO:0000313" key="1">
    <source>
        <dbReference type="EMBL" id="CCO49273.1"/>
    </source>
</evidence>
<evidence type="ECO:0000313" key="2">
    <source>
        <dbReference type="Proteomes" id="UP000018211"/>
    </source>
</evidence>
<proteinExistence type="predicted"/>
<accession>A0AAV2VWY8</accession>
<sequence length="130" mass="15052">MQIDSSLIQAYLATYFYTDKPIAFHRFCVITACNPRSKKVSDFDNNLRNKQLEADLAEHVHQPVLAGDETKQWCEESYIVEISLQKAIELAKRYEQNAIYYIEDGELFLVFVSGKQMSAGTFSEKVRFVR</sequence>
<protein>
    <recommendedName>
        <fullName evidence="3">DUF3293 domain-containing protein</fullName>
    </recommendedName>
</protein>
<dbReference type="EMBL" id="CAOF01000176">
    <property type="protein sequence ID" value="CCO49273.1"/>
    <property type="molecule type" value="Genomic_DNA"/>
</dbReference>
<organism evidence="1 2">
    <name type="scientific">Vibrio nigripulchritudo SOn1</name>
    <dbReference type="NCBI Taxonomy" id="1238450"/>
    <lineage>
        <taxon>Bacteria</taxon>
        <taxon>Pseudomonadati</taxon>
        <taxon>Pseudomonadota</taxon>
        <taxon>Gammaproteobacteria</taxon>
        <taxon>Vibrionales</taxon>
        <taxon>Vibrionaceae</taxon>
        <taxon>Vibrio</taxon>
    </lineage>
</organism>
<gene>
    <name evidence="1" type="ORF">VIBNISOn1_800055</name>
</gene>
<dbReference type="InterPro" id="IPR021710">
    <property type="entry name" value="DUF3293"/>
</dbReference>
<dbReference type="Pfam" id="PF11697">
    <property type="entry name" value="DUF3293"/>
    <property type="match status" value="1"/>
</dbReference>
<dbReference type="Proteomes" id="UP000018211">
    <property type="component" value="Unassembled WGS sequence"/>
</dbReference>
<evidence type="ECO:0008006" key="3">
    <source>
        <dbReference type="Google" id="ProtNLM"/>
    </source>
</evidence>
<reference evidence="1 2" key="1">
    <citation type="journal article" date="2013" name="ISME J.">
        <title>Comparative genomics of pathogenic lineages of Vibrio nigripulchritudo identifies virulence-associated traits.</title>
        <authorList>
            <person name="Goudenege D."/>
            <person name="Labreuche Y."/>
            <person name="Krin E."/>
            <person name="Ansquer D."/>
            <person name="Mangenot S."/>
            <person name="Calteau A."/>
            <person name="Medigue C."/>
            <person name="Mazel D."/>
            <person name="Polz M.F."/>
            <person name="Le Roux F."/>
        </authorList>
    </citation>
    <scope>NUCLEOTIDE SEQUENCE [LARGE SCALE GENOMIC DNA]</scope>
    <source>
        <strain evidence="1 2">SOn1</strain>
    </source>
</reference>
<name>A0AAV2VWY8_9VIBR</name>
<comment type="caution">
    <text evidence="1">The sequence shown here is derived from an EMBL/GenBank/DDBJ whole genome shotgun (WGS) entry which is preliminary data.</text>
</comment>